<dbReference type="Gene3D" id="3.40.190.10">
    <property type="entry name" value="Periplasmic binding protein-like II"/>
    <property type="match status" value="2"/>
</dbReference>
<dbReference type="InterPro" id="IPR006059">
    <property type="entry name" value="SBP"/>
</dbReference>
<feature type="signal peptide" evidence="3">
    <location>
        <begin position="1"/>
        <end position="20"/>
    </location>
</feature>
<dbReference type="EMBL" id="MTJN01000002">
    <property type="protein sequence ID" value="OOV06975.1"/>
    <property type="molecule type" value="Genomic_DNA"/>
</dbReference>
<dbReference type="Pfam" id="PF01547">
    <property type="entry name" value="SBP_bac_1"/>
    <property type="match status" value="1"/>
</dbReference>
<comment type="caution">
    <text evidence="4">The sequence shown here is derived from an EMBL/GenBank/DDBJ whole genome shotgun (WGS) entry which is preliminary data.</text>
</comment>
<evidence type="ECO:0000256" key="2">
    <source>
        <dbReference type="ARBA" id="ARBA00008520"/>
    </source>
</evidence>
<dbReference type="SUPFAM" id="SSF53850">
    <property type="entry name" value="Periplasmic binding protein-like II"/>
    <property type="match status" value="1"/>
</dbReference>
<evidence type="ECO:0000313" key="4">
    <source>
        <dbReference type="EMBL" id="OOV06975.1"/>
    </source>
</evidence>
<dbReference type="InterPro" id="IPR050490">
    <property type="entry name" value="Bact_solute-bd_prot1"/>
</dbReference>
<accession>A0A1T1ASM3</accession>
<feature type="chain" id="PRO_5012300943" description="Sugar ABC transporter substrate-binding protein" evidence="3">
    <location>
        <begin position="21"/>
        <end position="427"/>
    </location>
</feature>
<dbReference type="PROSITE" id="PS51257">
    <property type="entry name" value="PROKAR_LIPOPROTEIN"/>
    <property type="match status" value="1"/>
</dbReference>
<gene>
    <name evidence="4" type="ORF">RF819_09785</name>
</gene>
<evidence type="ECO:0000256" key="3">
    <source>
        <dbReference type="SAM" id="SignalP"/>
    </source>
</evidence>
<dbReference type="STRING" id="28066.RF819_09785"/>
<dbReference type="AlphaFoldDB" id="A0A1T1ASM3"/>
<organism evidence="4 5">
    <name type="scientific">Rhodoferax fermentans</name>
    <dbReference type="NCBI Taxonomy" id="28066"/>
    <lineage>
        <taxon>Bacteria</taxon>
        <taxon>Pseudomonadati</taxon>
        <taxon>Pseudomonadota</taxon>
        <taxon>Betaproteobacteria</taxon>
        <taxon>Burkholderiales</taxon>
        <taxon>Comamonadaceae</taxon>
        <taxon>Rhodoferax</taxon>
    </lineage>
</organism>
<dbReference type="OrthoDB" id="8858741at2"/>
<dbReference type="PANTHER" id="PTHR43649:SF14">
    <property type="entry name" value="BLR3389 PROTEIN"/>
    <property type="match status" value="1"/>
</dbReference>
<evidence type="ECO:0000313" key="5">
    <source>
        <dbReference type="Proteomes" id="UP000190750"/>
    </source>
</evidence>
<name>A0A1T1ASM3_RHOFE</name>
<dbReference type="PANTHER" id="PTHR43649">
    <property type="entry name" value="ARABINOSE-BINDING PROTEIN-RELATED"/>
    <property type="match status" value="1"/>
</dbReference>
<dbReference type="GO" id="GO:0042597">
    <property type="term" value="C:periplasmic space"/>
    <property type="evidence" value="ECO:0007669"/>
    <property type="project" value="UniProtKB-SubCell"/>
</dbReference>
<keyword evidence="3" id="KW-0732">Signal</keyword>
<evidence type="ECO:0000256" key="1">
    <source>
        <dbReference type="ARBA" id="ARBA00004418"/>
    </source>
</evidence>
<proteinExistence type="inferred from homology"/>
<keyword evidence="5" id="KW-1185">Reference proteome</keyword>
<comment type="subcellular location">
    <subcellularLocation>
        <location evidence="1">Periplasm</location>
    </subcellularLocation>
</comment>
<protein>
    <recommendedName>
        <fullName evidence="6">Sugar ABC transporter substrate-binding protein</fullName>
    </recommendedName>
</protein>
<dbReference type="RefSeq" id="WP_158081253.1">
    <property type="nucleotide sequence ID" value="NZ_MTJN01000002.1"/>
</dbReference>
<evidence type="ECO:0008006" key="6">
    <source>
        <dbReference type="Google" id="ProtNLM"/>
    </source>
</evidence>
<comment type="similarity">
    <text evidence="2">Belongs to the bacterial solute-binding protein 1 family.</text>
</comment>
<sequence length="427" mass="47898">MKFFLLYLLPVLALTACQRAPETAPATLPKTAVTLLHYFPGQISRGLPDVTRSFDAQSTQFELKSVLLDHDAFKTAIQDSVKGEQPPDLYSNWAGARTAVLVPDLEPLDDLWQEEGLDGRFPPELVRQASDYHGHKYMLPVAQYGVTFFYNKAVFTQHHLTPPRTWDEFLAVCATLKANGVTPIALGAKDRWPAQFWFDMLLLRTTPYAFRQQLMQGQVRYDDPQVKAVFALWASLIDKGYFNPNPQELGWYRGANEMVFKGSAAMTLMGSWNFDYFSNDAHQWVLGQDYDVFAFPQIRGDVPRVALGSVDGLVLPKKAINKEGAKEVLRYLAGQAQQQAFTRHSGALAPSSQVPRSAYNAAQQRLFDDFGRSVHFAFAYDLSTPHTVAELGLHAFAEFLALPKAYPNILNRLAREAAAYFQANPAH</sequence>
<reference evidence="4 5" key="1">
    <citation type="submission" date="2017-01" db="EMBL/GenBank/DDBJ databases">
        <title>Genome sequencing of Rhodoferax fermentans JCM 7819.</title>
        <authorList>
            <person name="Kim Y.J."/>
            <person name="Farh M.E.-A."/>
            <person name="Yang D.-C."/>
        </authorList>
    </citation>
    <scope>NUCLEOTIDE SEQUENCE [LARGE SCALE GENOMIC DNA]</scope>
    <source>
        <strain evidence="4 5">JCM 7819</strain>
    </source>
</reference>
<dbReference type="Proteomes" id="UP000190750">
    <property type="component" value="Unassembled WGS sequence"/>
</dbReference>